<feature type="region of interest" description="Disordered" evidence="2">
    <location>
        <begin position="394"/>
        <end position="413"/>
    </location>
</feature>
<name>A0ABX8CD08_9CHLA</name>
<keyword evidence="3" id="KW-0472">Membrane</keyword>
<dbReference type="GeneID" id="301704810"/>
<evidence type="ECO:0000313" key="4">
    <source>
        <dbReference type="EMBL" id="QVE48898.1"/>
    </source>
</evidence>
<keyword evidence="3" id="KW-1133">Transmembrane helix</keyword>
<keyword evidence="1" id="KW-0175">Coiled coil</keyword>
<reference evidence="4 5" key="1">
    <citation type="submission" date="2020-08" db="EMBL/GenBank/DDBJ databases">
        <title>Isolation and characterization of novel Chlamydia from Siamese crocodiles (Crocodylus siamensis).</title>
        <authorList>
            <person name="Sariya L."/>
        </authorList>
    </citation>
    <scope>NUCLEOTIDE SEQUENCE [LARGE SCALE GENOMIC DNA]</scope>
    <source>
        <strain evidence="4 5">No. 12</strain>
    </source>
</reference>
<evidence type="ECO:0000313" key="5">
    <source>
        <dbReference type="Proteomes" id="UP000680625"/>
    </source>
</evidence>
<dbReference type="RefSeq" id="WP_213240617.1">
    <property type="nucleotide sequence ID" value="NZ_CP060791.1"/>
</dbReference>
<accession>A0ABX8CD08</accession>
<keyword evidence="5" id="KW-1185">Reference proteome</keyword>
<sequence length="586" mass="64797">MSEPKPIYQSPALNQVEIGKSSLDNNPKIAKAIQATGIALAVLAIVASVFLILATPVGLPISMALGGVLLGVGGSMLFTSVNSLAQTMKRAAIENKRQKILLQEKPEEIKPKNEILEGMWPRYDHMVDGFAHLNIEIGKHEKSILKQMGKKEGLEFIESLDQITSDYLTCVSLLEGRQSVYSKEDYAQRDDSYPSVAKKNELLIRLGDSITSRLSKGGGVFSLKMQELSSTMSKVHAGVTLGLVAGGIAAVGVIAAIIPGGIFALPMIVAAAIGVGLAVLGLSYAIKTILKRSKTNKKQLFKDLADTINIKDLKDMTRDQSVLMNMLKVSLQTDQKMTLDNRDFYAQYNKVRDTLQFLNEHLAEIEFKYKYLSKEYQQRASRLERGLSVLSDRKNAQEEDDYNPQVPASDREGLLNDTAGFDELVSKGTDAARSRRQKDSSGVTFIGDYEQHLDEDELGFSGGWSPSGKRALEKMWSAKPAVMNEEDYFILNEDVNKVLTSYRNDIQAMKADIQKVEQLFAEMQAGKNRLENYSEQVIGIWTDVSSNCHMILNHLVGMQMRLIAFVESGGVIRPNVGNVPKGKFPY</sequence>
<feature type="transmembrane region" description="Helical" evidence="3">
    <location>
        <begin position="235"/>
        <end position="258"/>
    </location>
</feature>
<feature type="coiled-coil region" evidence="1">
    <location>
        <begin position="499"/>
        <end position="536"/>
    </location>
</feature>
<dbReference type="Proteomes" id="UP000680625">
    <property type="component" value="Chromosome"/>
</dbReference>
<evidence type="ECO:0000256" key="1">
    <source>
        <dbReference type="SAM" id="Coils"/>
    </source>
</evidence>
<evidence type="ECO:0000256" key="2">
    <source>
        <dbReference type="SAM" id="MobiDB-lite"/>
    </source>
</evidence>
<dbReference type="EMBL" id="CP060791">
    <property type="protein sequence ID" value="QVE48898.1"/>
    <property type="molecule type" value="Genomic_DNA"/>
</dbReference>
<evidence type="ECO:0000256" key="3">
    <source>
        <dbReference type="SAM" id="Phobius"/>
    </source>
</evidence>
<feature type="transmembrane region" description="Helical" evidence="3">
    <location>
        <begin position="264"/>
        <end position="286"/>
    </location>
</feature>
<protein>
    <submittedName>
        <fullName evidence="4">Stage II sporulation protein M</fullName>
    </submittedName>
</protein>
<feature type="transmembrane region" description="Helical" evidence="3">
    <location>
        <begin position="59"/>
        <end position="81"/>
    </location>
</feature>
<feature type="transmembrane region" description="Helical" evidence="3">
    <location>
        <begin position="32"/>
        <end position="53"/>
    </location>
</feature>
<proteinExistence type="predicted"/>
<keyword evidence="3" id="KW-0812">Transmembrane</keyword>
<gene>
    <name evidence="4" type="ORF">H9Q19_04235</name>
</gene>
<organism evidence="4 5">
    <name type="scientific">Chlamydia crocodili</name>
    <dbReference type="NCBI Taxonomy" id="2766982"/>
    <lineage>
        <taxon>Bacteria</taxon>
        <taxon>Pseudomonadati</taxon>
        <taxon>Chlamydiota</taxon>
        <taxon>Chlamydiia</taxon>
        <taxon>Chlamydiales</taxon>
        <taxon>Chlamydiaceae</taxon>
        <taxon>Chlamydia/Chlamydophila group</taxon>
        <taxon>Chlamydia</taxon>
    </lineage>
</organism>